<feature type="domain" description="EF-hand" evidence="1">
    <location>
        <begin position="21"/>
        <end position="56"/>
    </location>
</feature>
<proteinExistence type="predicted"/>
<dbReference type="RefSeq" id="WP_085466832.1">
    <property type="nucleotide sequence ID" value="NZ_FXBL01000004.1"/>
</dbReference>
<dbReference type="Proteomes" id="UP000193083">
    <property type="component" value="Unassembled WGS sequence"/>
</dbReference>
<dbReference type="OrthoDB" id="5470953at2"/>
<organism evidence="2 3">
    <name type="scientific">Mesorhizobium australicum</name>
    <dbReference type="NCBI Taxonomy" id="536018"/>
    <lineage>
        <taxon>Bacteria</taxon>
        <taxon>Pseudomonadati</taxon>
        <taxon>Pseudomonadota</taxon>
        <taxon>Alphaproteobacteria</taxon>
        <taxon>Hyphomicrobiales</taxon>
        <taxon>Phyllobacteriaceae</taxon>
        <taxon>Mesorhizobium</taxon>
    </lineage>
</organism>
<dbReference type="Gene3D" id="1.10.238.10">
    <property type="entry name" value="EF-hand"/>
    <property type="match status" value="2"/>
</dbReference>
<dbReference type="PROSITE" id="PS50222">
    <property type="entry name" value="EF_HAND_2"/>
    <property type="match status" value="2"/>
</dbReference>
<keyword evidence="3" id="KW-1185">Reference proteome</keyword>
<protein>
    <submittedName>
        <fullName evidence="2">EF hand</fullName>
    </submittedName>
</protein>
<gene>
    <name evidence="2" type="ORF">SAMN02982922_5225</name>
</gene>
<dbReference type="GO" id="GO:0005509">
    <property type="term" value="F:calcium ion binding"/>
    <property type="evidence" value="ECO:0007669"/>
    <property type="project" value="InterPro"/>
</dbReference>
<dbReference type="SUPFAM" id="SSF47473">
    <property type="entry name" value="EF-hand"/>
    <property type="match status" value="1"/>
</dbReference>
<dbReference type="InterPro" id="IPR011992">
    <property type="entry name" value="EF-hand-dom_pair"/>
</dbReference>
<dbReference type="EMBL" id="FXBL01000004">
    <property type="protein sequence ID" value="SMH54820.1"/>
    <property type="molecule type" value="Genomic_DNA"/>
</dbReference>
<accession>A0A1X7PRW6</accession>
<dbReference type="AlphaFoldDB" id="A0A1X7PRW6"/>
<evidence type="ECO:0000313" key="3">
    <source>
        <dbReference type="Proteomes" id="UP000193083"/>
    </source>
</evidence>
<feature type="domain" description="EF-hand" evidence="1">
    <location>
        <begin position="90"/>
        <end position="117"/>
    </location>
</feature>
<sequence length="119" mass="13033">MPTTRLDRLDTDGDGFVSRNEIVAARDRLFERLDGNGDGKLDADEIEELRDVIMDRAVAAQARLANQSRRMDTNGDGATSREEFGARTLLFDLADRDGDGRLSAAEFVMMRGLLGGRGG</sequence>
<evidence type="ECO:0000313" key="2">
    <source>
        <dbReference type="EMBL" id="SMH54820.1"/>
    </source>
</evidence>
<dbReference type="InterPro" id="IPR002048">
    <property type="entry name" value="EF_hand_dom"/>
</dbReference>
<reference evidence="2 3" key="1">
    <citation type="submission" date="2017-04" db="EMBL/GenBank/DDBJ databases">
        <authorList>
            <person name="Afonso C.L."/>
            <person name="Miller P.J."/>
            <person name="Scott M.A."/>
            <person name="Spackman E."/>
            <person name="Goraichik I."/>
            <person name="Dimitrov K.M."/>
            <person name="Suarez D.L."/>
            <person name="Swayne D.E."/>
        </authorList>
    </citation>
    <scope>NUCLEOTIDE SEQUENCE [LARGE SCALE GENOMIC DNA]</scope>
    <source>
        <strain evidence="2 3">B5P</strain>
    </source>
</reference>
<name>A0A1X7PRW6_9HYPH</name>
<dbReference type="Pfam" id="PF13202">
    <property type="entry name" value="EF-hand_5"/>
    <property type="match status" value="4"/>
</dbReference>
<evidence type="ECO:0000259" key="1">
    <source>
        <dbReference type="PROSITE" id="PS50222"/>
    </source>
</evidence>
<dbReference type="PROSITE" id="PS00018">
    <property type="entry name" value="EF_HAND_1"/>
    <property type="match status" value="2"/>
</dbReference>
<dbReference type="InterPro" id="IPR018247">
    <property type="entry name" value="EF_Hand_1_Ca_BS"/>
</dbReference>